<feature type="compositionally biased region" description="Basic residues" evidence="1">
    <location>
        <begin position="7"/>
        <end position="21"/>
    </location>
</feature>
<feature type="region of interest" description="Disordered" evidence="1">
    <location>
        <begin position="1"/>
        <end position="153"/>
    </location>
</feature>
<feature type="region of interest" description="Disordered" evidence="1">
    <location>
        <begin position="210"/>
        <end position="245"/>
    </location>
</feature>
<keyword evidence="3" id="KW-1185">Reference proteome</keyword>
<feature type="region of interest" description="Disordered" evidence="1">
    <location>
        <begin position="281"/>
        <end position="325"/>
    </location>
</feature>
<protein>
    <submittedName>
        <fullName evidence="2">Glutamate--tRNA ligase</fullName>
    </submittedName>
</protein>
<proteinExistence type="predicted"/>
<evidence type="ECO:0000313" key="2">
    <source>
        <dbReference type="EMBL" id="KAK1892360.1"/>
    </source>
</evidence>
<reference evidence="2" key="1">
    <citation type="submission" date="2023-04" db="EMBL/GenBank/DDBJ databases">
        <title>Chromosome-level genome of Chaenocephalus aceratus.</title>
        <authorList>
            <person name="Park H."/>
        </authorList>
    </citation>
    <scope>NUCLEOTIDE SEQUENCE</scope>
    <source>
        <strain evidence="2">DE</strain>
        <tissue evidence="2">Muscle</tissue>
    </source>
</reference>
<dbReference type="Proteomes" id="UP001228049">
    <property type="component" value="Unassembled WGS sequence"/>
</dbReference>
<sequence length="544" mass="62047">MPPKVERGRRKKLAGKYRTQKRKAEETEDLEVQEDSTESPTRERKGRKCKKDVSPCPSKAPKRSPEGSRSPQRSERSPQQSERSHQQSRGSLQQSQESRQHSPSPPPPLNRQPESSDNEGKSKSKPEVGKGDKGKGKAQNENPPPGASYSFTEEQEEAIARWVESNKRLYNMKDKQYKDKALRRQLWEGKAAEYGVDYHSIQKWYHTQRTRFSKLREGQPKKKSQKRFGDGLSSGDEEASENDSDRDKFIRRVFGFMKPHIRRHKKDTPASFKDKLALAETGELAGSDEPREPTKKYTGYPTPRPPSRTGTAAEDRPESPTMEMRVTGASRDLQDRLVQFITREQRVNRATPFCKYLETELDRLHDACLEPAYEEITTVLNHYRKVSRQFRMREAAVCTSATYSRESALPSGTYYSASRAASSPSADFQPGPSQWPRNPPPASVWRSQECGYVEQTNQQYNLEQQQQQQYHTLQPASTSTQGYLTPQQPVQGRPPPPLPAQQSQPNVTQDSLRQYLNLDDSVNINKDIDLSALVPHDDNNNKSQ</sequence>
<gene>
    <name evidence="2" type="ORF">KUDE01_007435</name>
</gene>
<feature type="compositionally biased region" description="Polar residues" evidence="1">
    <location>
        <begin position="475"/>
        <end position="485"/>
    </location>
</feature>
<feature type="compositionally biased region" description="Low complexity" evidence="1">
    <location>
        <begin position="67"/>
        <end position="97"/>
    </location>
</feature>
<dbReference type="GO" id="GO:0016874">
    <property type="term" value="F:ligase activity"/>
    <property type="evidence" value="ECO:0007669"/>
    <property type="project" value="UniProtKB-KW"/>
</dbReference>
<evidence type="ECO:0000313" key="3">
    <source>
        <dbReference type="Proteomes" id="UP001228049"/>
    </source>
</evidence>
<keyword evidence="2" id="KW-0436">Ligase</keyword>
<comment type="caution">
    <text evidence="2">The sequence shown here is derived from an EMBL/GenBank/DDBJ whole genome shotgun (WGS) entry which is preliminary data.</text>
</comment>
<dbReference type="AlphaFoldDB" id="A0AAD9BY31"/>
<name>A0AAD9BY31_DISEL</name>
<organism evidence="2 3">
    <name type="scientific">Dissostichus eleginoides</name>
    <name type="common">Patagonian toothfish</name>
    <name type="synonym">Dissostichus amissus</name>
    <dbReference type="NCBI Taxonomy" id="100907"/>
    <lineage>
        <taxon>Eukaryota</taxon>
        <taxon>Metazoa</taxon>
        <taxon>Chordata</taxon>
        <taxon>Craniata</taxon>
        <taxon>Vertebrata</taxon>
        <taxon>Euteleostomi</taxon>
        <taxon>Actinopterygii</taxon>
        <taxon>Neopterygii</taxon>
        <taxon>Teleostei</taxon>
        <taxon>Neoteleostei</taxon>
        <taxon>Acanthomorphata</taxon>
        <taxon>Eupercaria</taxon>
        <taxon>Perciformes</taxon>
        <taxon>Notothenioidei</taxon>
        <taxon>Nototheniidae</taxon>
        <taxon>Dissostichus</taxon>
    </lineage>
</organism>
<accession>A0AAD9BY31</accession>
<evidence type="ECO:0000256" key="1">
    <source>
        <dbReference type="SAM" id="MobiDB-lite"/>
    </source>
</evidence>
<feature type="region of interest" description="Disordered" evidence="1">
    <location>
        <begin position="415"/>
        <end position="444"/>
    </location>
</feature>
<feature type="compositionally biased region" description="Low complexity" evidence="1">
    <location>
        <begin position="416"/>
        <end position="426"/>
    </location>
</feature>
<feature type="compositionally biased region" description="Acidic residues" evidence="1">
    <location>
        <begin position="26"/>
        <end position="37"/>
    </location>
</feature>
<feature type="region of interest" description="Disordered" evidence="1">
    <location>
        <begin position="466"/>
        <end position="511"/>
    </location>
</feature>
<dbReference type="EMBL" id="JASDAP010000013">
    <property type="protein sequence ID" value="KAK1892360.1"/>
    <property type="molecule type" value="Genomic_DNA"/>
</dbReference>
<feature type="compositionally biased region" description="Basic and acidic residues" evidence="1">
    <location>
        <begin position="118"/>
        <end position="135"/>
    </location>
</feature>